<evidence type="ECO:0000313" key="1">
    <source>
        <dbReference type="EMBL" id="MFB0843152.1"/>
    </source>
</evidence>
<dbReference type="RefSeq" id="WP_373951585.1">
    <property type="nucleotide sequence ID" value="NZ_JBHDLN010000005.1"/>
</dbReference>
<sequence>MDERIFAAAYPGGGQDSYHPKILTKIIIYAYTQCQPSGKKIASKKDGICLSLEG</sequence>
<proteinExistence type="predicted"/>
<keyword evidence="2" id="KW-1185">Reference proteome</keyword>
<accession>A0ABV4UZA6</accession>
<name>A0ABV4UZA6_9BACL</name>
<organism evidence="1 2">
    <name type="scientific">Paenibacillus oleatilyticus</name>
    <dbReference type="NCBI Taxonomy" id="2594886"/>
    <lineage>
        <taxon>Bacteria</taxon>
        <taxon>Bacillati</taxon>
        <taxon>Bacillota</taxon>
        <taxon>Bacilli</taxon>
        <taxon>Bacillales</taxon>
        <taxon>Paenibacillaceae</taxon>
        <taxon>Paenibacillus</taxon>
    </lineage>
</organism>
<evidence type="ECO:0000313" key="2">
    <source>
        <dbReference type="Proteomes" id="UP001575622"/>
    </source>
</evidence>
<gene>
    <name evidence="1" type="ORF">ACEU3E_13300</name>
</gene>
<evidence type="ECO:0008006" key="3">
    <source>
        <dbReference type="Google" id="ProtNLM"/>
    </source>
</evidence>
<dbReference type="Proteomes" id="UP001575622">
    <property type="component" value="Unassembled WGS sequence"/>
</dbReference>
<comment type="caution">
    <text evidence="1">The sequence shown here is derived from an EMBL/GenBank/DDBJ whole genome shotgun (WGS) entry which is preliminary data.</text>
</comment>
<protein>
    <recommendedName>
        <fullName evidence="3">Transposase</fullName>
    </recommendedName>
</protein>
<dbReference type="EMBL" id="JBHDLN010000005">
    <property type="protein sequence ID" value="MFB0843152.1"/>
    <property type="molecule type" value="Genomic_DNA"/>
</dbReference>
<reference evidence="1 2" key="1">
    <citation type="submission" date="2024-09" db="EMBL/GenBank/DDBJ databases">
        <authorList>
            <person name="Makale K.P.P."/>
            <person name="Makhzoum A."/>
            <person name="Rantong G."/>
            <person name="Rahube T.O."/>
        </authorList>
    </citation>
    <scope>NUCLEOTIDE SEQUENCE [LARGE SCALE GENOMIC DNA]</scope>
    <source>
        <strain evidence="1 2">KM_D13</strain>
    </source>
</reference>